<reference evidence="3" key="1">
    <citation type="submission" date="2021-01" db="EMBL/GenBank/DDBJ databases">
        <title>Genome seq and assembly of Tabrizicola sp. KVB23.</title>
        <authorList>
            <person name="Chhetri G."/>
        </authorList>
    </citation>
    <scope>NUCLEOTIDE SEQUENCE</scope>
    <source>
        <strain evidence="3">KVB23</strain>
    </source>
</reference>
<accession>A0A8J7MU18</accession>
<name>A0A8J7MU18_9RHOB</name>
<evidence type="ECO:0000313" key="3">
    <source>
        <dbReference type="EMBL" id="MBL4928109.1"/>
    </source>
</evidence>
<dbReference type="FunFam" id="3.40.50.720:FF:000084">
    <property type="entry name" value="Short-chain dehydrogenase reductase"/>
    <property type="match status" value="1"/>
</dbReference>
<evidence type="ECO:0000256" key="1">
    <source>
        <dbReference type="ARBA" id="ARBA00006484"/>
    </source>
</evidence>
<dbReference type="InterPro" id="IPR036291">
    <property type="entry name" value="NAD(P)-bd_dom_sf"/>
</dbReference>
<dbReference type="AlphaFoldDB" id="A0A8J7MU18"/>
<dbReference type="PANTHER" id="PTHR43975:SF2">
    <property type="entry name" value="EG:BACR7A4.14 PROTEIN-RELATED"/>
    <property type="match status" value="1"/>
</dbReference>
<dbReference type="Gene3D" id="3.40.50.720">
    <property type="entry name" value="NAD(P)-binding Rossmann-like Domain"/>
    <property type="match status" value="1"/>
</dbReference>
<sequence>MNTMPVAIVTGASQGIGKGIALALLATGVQVIALGRSQAKLDALRQEAGPNADALLCEVMDVADSARFTAGLDRWIADFGGIDHLVNAAGVLEAGRLLDCPADGIRRIVETNFLATLELTLPVARHMASRRQGGIVTIGSNSGTTPRVGLGAYPASKAAIIHAMKCLGLELSDYGVRCNIVSPGSTNTEMQRQTQAATSGLEGVLNGDPKTWRLGIPLRRMAEVDDVADLVLFLLSDRARHITMENIVIDGGATLGTR</sequence>
<dbReference type="PANTHER" id="PTHR43975">
    <property type="entry name" value="ZGC:101858"/>
    <property type="match status" value="1"/>
</dbReference>
<organism evidence="3 4">
    <name type="scientific">Fuscibacter oryzae</name>
    <dbReference type="NCBI Taxonomy" id="2803939"/>
    <lineage>
        <taxon>Bacteria</taxon>
        <taxon>Pseudomonadati</taxon>
        <taxon>Pseudomonadota</taxon>
        <taxon>Alphaproteobacteria</taxon>
        <taxon>Rhodobacterales</taxon>
        <taxon>Paracoccaceae</taxon>
        <taxon>Fuscibacter</taxon>
    </lineage>
</organism>
<dbReference type="InterPro" id="IPR002347">
    <property type="entry name" value="SDR_fam"/>
</dbReference>
<protein>
    <submittedName>
        <fullName evidence="3">SDR family oxidoreductase</fullName>
    </submittedName>
</protein>
<gene>
    <name evidence="3" type="ORF">JI744_08335</name>
</gene>
<dbReference type="Proteomes" id="UP000619033">
    <property type="component" value="Unassembled WGS sequence"/>
</dbReference>
<dbReference type="PRINTS" id="PR00080">
    <property type="entry name" value="SDRFAMILY"/>
</dbReference>
<dbReference type="InterPro" id="IPR003560">
    <property type="entry name" value="DHB_DH"/>
</dbReference>
<comment type="similarity">
    <text evidence="1 2">Belongs to the short-chain dehydrogenases/reductases (SDR) family.</text>
</comment>
<dbReference type="GO" id="GO:0008667">
    <property type="term" value="F:2,3-dihydro-2,3-dihydroxybenzoate dehydrogenase activity"/>
    <property type="evidence" value="ECO:0007669"/>
    <property type="project" value="InterPro"/>
</dbReference>
<evidence type="ECO:0000256" key="2">
    <source>
        <dbReference type="RuleBase" id="RU000363"/>
    </source>
</evidence>
<proteinExistence type="inferred from homology"/>
<dbReference type="Pfam" id="PF00106">
    <property type="entry name" value="adh_short"/>
    <property type="match status" value="1"/>
</dbReference>
<dbReference type="SUPFAM" id="SSF51735">
    <property type="entry name" value="NAD(P)-binding Rossmann-fold domains"/>
    <property type="match status" value="1"/>
</dbReference>
<comment type="caution">
    <text evidence="3">The sequence shown here is derived from an EMBL/GenBank/DDBJ whole genome shotgun (WGS) entry which is preliminary data.</text>
</comment>
<keyword evidence="4" id="KW-1185">Reference proteome</keyword>
<dbReference type="GO" id="GO:0019290">
    <property type="term" value="P:siderophore biosynthetic process"/>
    <property type="evidence" value="ECO:0007669"/>
    <property type="project" value="InterPro"/>
</dbReference>
<evidence type="ECO:0000313" key="4">
    <source>
        <dbReference type="Proteomes" id="UP000619033"/>
    </source>
</evidence>
<dbReference type="PRINTS" id="PR01397">
    <property type="entry name" value="DHBDHDRGNASE"/>
</dbReference>
<dbReference type="RefSeq" id="WP_202659477.1">
    <property type="nucleotide sequence ID" value="NZ_JAESVP010000004.1"/>
</dbReference>
<dbReference type="EMBL" id="JAESVP010000004">
    <property type="protein sequence ID" value="MBL4928109.1"/>
    <property type="molecule type" value="Genomic_DNA"/>
</dbReference>